<feature type="region of interest" description="Disordered" evidence="4">
    <location>
        <begin position="513"/>
        <end position="548"/>
    </location>
</feature>
<dbReference type="Proteomes" id="UP000005226">
    <property type="component" value="Chromosome 3"/>
</dbReference>
<feature type="compositionally biased region" description="Low complexity" evidence="4">
    <location>
        <begin position="813"/>
        <end position="823"/>
    </location>
</feature>
<feature type="repeat" description="ANK" evidence="3">
    <location>
        <begin position="226"/>
        <end position="258"/>
    </location>
</feature>
<feature type="region of interest" description="Disordered" evidence="4">
    <location>
        <begin position="318"/>
        <end position="347"/>
    </location>
</feature>
<dbReference type="InterPro" id="IPR006020">
    <property type="entry name" value="PTB/PI_dom"/>
</dbReference>
<keyword evidence="8" id="KW-1185">Reference proteome</keyword>
<evidence type="ECO:0000256" key="3">
    <source>
        <dbReference type="PROSITE-ProRule" id="PRU00023"/>
    </source>
</evidence>
<feature type="compositionally biased region" description="Polar residues" evidence="4">
    <location>
        <begin position="1100"/>
        <end position="1116"/>
    </location>
</feature>
<feature type="region of interest" description="Disordered" evidence="4">
    <location>
        <begin position="591"/>
        <end position="626"/>
    </location>
</feature>
<dbReference type="InterPro" id="IPR002110">
    <property type="entry name" value="Ankyrin_rpt"/>
</dbReference>
<organism evidence="7 8">
    <name type="scientific">Takifugu rubripes</name>
    <name type="common">Japanese pufferfish</name>
    <name type="synonym">Fugu rubripes</name>
    <dbReference type="NCBI Taxonomy" id="31033"/>
    <lineage>
        <taxon>Eukaryota</taxon>
        <taxon>Metazoa</taxon>
        <taxon>Chordata</taxon>
        <taxon>Craniata</taxon>
        <taxon>Vertebrata</taxon>
        <taxon>Euteleostomi</taxon>
        <taxon>Actinopterygii</taxon>
        <taxon>Neopterygii</taxon>
        <taxon>Teleostei</taxon>
        <taxon>Neoteleostei</taxon>
        <taxon>Acanthomorphata</taxon>
        <taxon>Eupercaria</taxon>
        <taxon>Tetraodontiformes</taxon>
        <taxon>Tetradontoidea</taxon>
        <taxon>Tetraodontidae</taxon>
        <taxon>Takifugu</taxon>
    </lineage>
</organism>
<sequence length="1136" mass="124642">MGKEQELLEAARTGNLAAVEKLLSGKRQSAGTGSGFSGTGGSGNSGGHGASSHPLSSLLSIWRGPNVNCVDSTGYTGGKINGVNWVVEALLRNEALTNIADNKGCYPLHLAAWKGDEHIVKLLIHQGPSHPKLNEQSSVDHKEFKRCGPFDPYINAKNNANETPLHCAAQYGHTGVVRILLEELTDPTMRNNKFETPLDLAALYGRLEVVKLLLTAHPNLLSCNTKKHTPLHLASRNGHLPVVEVLLDAGMDINYETEKGSALHEAALFGKTDVVQKLLRAGIDVNMVDQKGLSALDVVKEMPSQKSREIAALILGHMTGKPPDIDLPPPPIPPPQESPRPSKKSKCDLDRMSELILRLAPGPEDESPYEALCEATSCLSLDSLTSGKSSDRDSGRPESEAGKVSLQKRSLTHEFPLGGGSGPFAIAMYYSQSLMIIYRRIEHSIPHMLEDHTYELLLTAQTKIPASIPKSQSGKYNSQSSQEQGAGVPEQFTGLLHGSSPVFDCSEDLFRLPGVQGSSQKRPEPQTPTKAKKEVTATPPAPSRPNMAAILTDCDPKAIYATVHKEPKDLGSGAASSVRTRPPGDLKLARSLSKSDSDLLVSPPNEEEGVLGNRSESVSNCSTGKKRLEKSPSFTSEWDEIEKIMTLIGAGIDFSRDQQYATPGAAGRLLDQPVGDWLEHVGLPQYESKLLLNGFDDLHYMVSERLSFIAHQLFSLYTCLLLQVKALGCDGSSSLSSWLENLGLHEYLHNFLASGYRSLECVKNLWELEIVNVLKISLLGHRKRIIASLAERPYEEPPVKPPRLSQIRCHDLPVSQSSSPLSQMESGTGRSMDPLLPIGESGRKKVPDADFEVPHKHQSERHRSSKPREPRLTLRPPSLATPYALVQNWHHQPEKLIFESCAYEASYLGSMLIKELRGTDSTQDACAKMRRSTEQMRKVPTIVLSITYKGVKFIDAANKNIIAEHEIRNISCAAQDPEDLCTFAYITKDLQTSHHYCHVFSTVDVNLTYEIILTLGQAFEVAYQLALQAQRTKQHQNLPSSDLIETKSSRPVPKPRGSVRKLGDSPPLDSHCCYCYTCTTHRPSFLPLHSTSPAAQVLLSQPQQEGDSQSQGSTTWLVDPKESKRTISTKYETTIF</sequence>
<dbReference type="CDD" id="cd01274">
    <property type="entry name" value="PTB_Anks"/>
    <property type="match status" value="1"/>
</dbReference>
<name>H2TPG8_TAKRU</name>
<evidence type="ECO:0000256" key="1">
    <source>
        <dbReference type="ARBA" id="ARBA00022737"/>
    </source>
</evidence>
<dbReference type="InterPro" id="IPR001660">
    <property type="entry name" value="SAM"/>
</dbReference>
<reference evidence="7" key="3">
    <citation type="submission" date="2025-09" db="UniProtKB">
        <authorList>
            <consortium name="Ensembl"/>
        </authorList>
    </citation>
    <scope>IDENTIFICATION</scope>
</reference>
<dbReference type="SMART" id="SM00454">
    <property type="entry name" value="SAM"/>
    <property type="match status" value="1"/>
</dbReference>
<dbReference type="PROSITE" id="PS01179">
    <property type="entry name" value="PID"/>
    <property type="match status" value="1"/>
</dbReference>
<dbReference type="GO" id="GO:0048013">
    <property type="term" value="P:ephrin receptor signaling pathway"/>
    <property type="evidence" value="ECO:0007669"/>
    <property type="project" value="TreeGrafter"/>
</dbReference>
<dbReference type="PROSITE" id="PS50105">
    <property type="entry name" value="SAM_DOMAIN"/>
    <property type="match status" value="1"/>
</dbReference>
<dbReference type="InterPro" id="IPR036770">
    <property type="entry name" value="Ankyrin_rpt-contain_sf"/>
</dbReference>
<dbReference type="Gene3D" id="1.10.150.50">
    <property type="entry name" value="Transcription Factor, Ets-1"/>
    <property type="match status" value="2"/>
</dbReference>
<dbReference type="SUPFAM" id="SSF50729">
    <property type="entry name" value="PH domain-like"/>
    <property type="match status" value="1"/>
</dbReference>
<feature type="compositionally biased region" description="Basic and acidic residues" evidence="4">
    <location>
        <begin position="389"/>
        <end position="401"/>
    </location>
</feature>
<feature type="repeat" description="ANK" evidence="3">
    <location>
        <begin position="193"/>
        <end position="225"/>
    </location>
</feature>
<feature type="region of interest" description="Disordered" evidence="4">
    <location>
        <begin position="383"/>
        <end position="407"/>
    </location>
</feature>
<feature type="region of interest" description="Disordered" evidence="4">
    <location>
        <begin position="1036"/>
        <end position="1063"/>
    </location>
</feature>
<dbReference type="Pfam" id="PF00536">
    <property type="entry name" value="SAM_1"/>
    <property type="match status" value="1"/>
</dbReference>
<keyword evidence="1" id="KW-0677">Repeat</keyword>
<dbReference type="InterPro" id="IPR033635">
    <property type="entry name" value="ANKS1/Caskin"/>
</dbReference>
<feature type="compositionally biased region" description="Polar residues" evidence="4">
    <location>
        <begin position="614"/>
        <end position="623"/>
    </location>
</feature>
<dbReference type="PROSITE" id="PS50088">
    <property type="entry name" value="ANK_REPEAT"/>
    <property type="match status" value="5"/>
</dbReference>
<dbReference type="Gene3D" id="1.25.40.20">
    <property type="entry name" value="Ankyrin repeat-containing domain"/>
    <property type="match status" value="3"/>
</dbReference>
<dbReference type="Pfam" id="PF00023">
    <property type="entry name" value="Ank"/>
    <property type="match status" value="1"/>
</dbReference>
<dbReference type="SUPFAM" id="SSF47769">
    <property type="entry name" value="SAM/Pointed domain"/>
    <property type="match status" value="2"/>
</dbReference>
<feature type="compositionally biased region" description="Polar residues" evidence="4">
    <location>
        <begin position="468"/>
        <end position="484"/>
    </location>
</feature>
<dbReference type="SMART" id="SM00462">
    <property type="entry name" value="PTB"/>
    <property type="match status" value="1"/>
</dbReference>
<reference evidence="7 8" key="1">
    <citation type="journal article" date="2011" name="Genome Biol. Evol.">
        <title>Integration of the genetic map and genome assembly of fugu facilitates insights into distinct features of genome evolution in teleosts and mammals.</title>
        <authorList>
            <person name="Kai W."/>
            <person name="Kikuchi K."/>
            <person name="Tohari S."/>
            <person name="Chew A.K."/>
            <person name="Tay A."/>
            <person name="Fujiwara A."/>
            <person name="Hosoya S."/>
            <person name="Suetake H."/>
            <person name="Naruse K."/>
            <person name="Brenner S."/>
            <person name="Suzuki Y."/>
            <person name="Venkatesh B."/>
        </authorList>
    </citation>
    <scope>NUCLEOTIDE SEQUENCE [LARGE SCALE GENOMIC DNA]</scope>
</reference>
<dbReference type="InterPro" id="IPR041882">
    <property type="entry name" value="SAM_ANKS1_repeat2"/>
</dbReference>
<dbReference type="SUPFAM" id="SSF48403">
    <property type="entry name" value="Ankyrin repeat"/>
    <property type="match status" value="1"/>
</dbReference>
<dbReference type="InterPro" id="IPR011993">
    <property type="entry name" value="PH-like_dom_sf"/>
</dbReference>
<reference evidence="7" key="2">
    <citation type="submission" date="2025-08" db="UniProtKB">
        <authorList>
            <consortium name="Ensembl"/>
        </authorList>
    </citation>
    <scope>IDENTIFICATION</scope>
</reference>
<dbReference type="GeneTree" id="ENSGT00940000155806"/>
<feature type="compositionally biased region" description="Pro residues" evidence="4">
    <location>
        <begin position="325"/>
        <end position="338"/>
    </location>
</feature>
<dbReference type="STRING" id="31033.ENSTRUP00000026574"/>
<dbReference type="PANTHER" id="PTHR24174:SF4">
    <property type="entry name" value="ANKYRIN REPEAT AND SAM DOMAIN-CONTAINING PROTEIN 1A"/>
    <property type="match status" value="1"/>
</dbReference>
<evidence type="ECO:0000256" key="4">
    <source>
        <dbReference type="SAM" id="MobiDB-lite"/>
    </source>
</evidence>
<keyword evidence="2 3" id="KW-0040">ANK repeat</keyword>
<dbReference type="InterPro" id="IPR013761">
    <property type="entry name" value="SAM/pointed_sf"/>
</dbReference>
<protein>
    <submittedName>
        <fullName evidence="7">Ankyrin repeat and sterile alpha motif domain containing 1A</fullName>
    </submittedName>
</protein>
<evidence type="ECO:0000313" key="8">
    <source>
        <dbReference type="Proteomes" id="UP000005226"/>
    </source>
</evidence>
<proteinExistence type="predicted"/>
<evidence type="ECO:0000259" key="5">
    <source>
        <dbReference type="PROSITE" id="PS01179"/>
    </source>
</evidence>
<evidence type="ECO:0000259" key="6">
    <source>
        <dbReference type="PROSITE" id="PS50105"/>
    </source>
</evidence>
<feature type="compositionally biased region" description="Gly residues" evidence="4">
    <location>
        <begin position="32"/>
        <end position="49"/>
    </location>
</feature>
<feature type="region of interest" description="Disordered" evidence="4">
    <location>
        <begin position="813"/>
        <end position="876"/>
    </location>
</feature>
<dbReference type="InParanoid" id="H2TPG8"/>
<accession>H2TPG8</accession>
<dbReference type="Pfam" id="PF12796">
    <property type="entry name" value="Ank_2"/>
    <property type="match status" value="2"/>
</dbReference>
<dbReference type="CDD" id="cd09500">
    <property type="entry name" value="SAM_AIDA1AB-like_repeat2"/>
    <property type="match status" value="1"/>
</dbReference>
<evidence type="ECO:0000313" key="7">
    <source>
        <dbReference type="Ensembl" id="ENSTRUP00000026574.3"/>
    </source>
</evidence>
<dbReference type="Ensembl" id="ENSTRUT00000026681.3">
    <property type="protein sequence ID" value="ENSTRUP00000026574.3"/>
    <property type="gene ID" value="ENSTRUG00000010524.3"/>
</dbReference>
<feature type="repeat" description="ANK" evidence="3">
    <location>
        <begin position="258"/>
        <end position="290"/>
    </location>
</feature>
<dbReference type="AlphaFoldDB" id="H2TPG8"/>
<feature type="repeat" description="ANK" evidence="3">
    <location>
        <begin position="103"/>
        <end position="135"/>
    </location>
</feature>
<dbReference type="PANTHER" id="PTHR24174">
    <property type="entry name" value="ANKYRIN REPEAT AND STERILE ALPHA MOTIF DOMAIN-CONTAINING PROTEIN 1"/>
    <property type="match status" value="1"/>
</dbReference>
<feature type="compositionally biased region" description="Basic and acidic residues" evidence="4">
    <location>
        <begin position="841"/>
        <end position="857"/>
    </location>
</feature>
<feature type="domain" description="PID" evidence="5">
    <location>
        <begin position="900"/>
        <end position="1029"/>
    </location>
</feature>
<dbReference type="Gene3D" id="2.30.29.30">
    <property type="entry name" value="Pleckstrin-homology domain (PH domain)/Phosphotyrosine-binding domain (PTB)"/>
    <property type="match status" value="1"/>
</dbReference>
<dbReference type="GO" id="GO:0005829">
    <property type="term" value="C:cytosol"/>
    <property type="evidence" value="ECO:0007669"/>
    <property type="project" value="TreeGrafter"/>
</dbReference>
<dbReference type="Pfam" id="PF00640">
    <property type="entry name" value="PID"/>
    <property type="match status" value="1"/>
</dbReference>
<feature type="region of interest" description="Disordered" evidence="4">
    <location>
        <begin position="468"/>
        <end position="493"/>
    </location>
</feature>
<dbReference type="SMART" id="SM00248">
    <property type="entry name" value="ANK"/>
    <property type="match status" value="5"/>
</dbReference>
<dbReference type="GO" id="GO:0046875">
    <property type="term" value="F:ephrin receptor binding"/>
    <property type="evidence" value="ECO:0007669"/>
    <property type="project" value="TreeGrafter"/>
</dbReference>
<feature type="region of interest" description="Disordered" evidence="4">
    <location>
        <begin position="27"/>
        <end position="51"/>
    </location>
</feature>
<feature type="region of interest" description="Disordered" evidence="4">
    <location>
        <begin position="1100"/>
        <end position="1121"/>
    </location>
</feature>
<feature type="domain" description="SAM" evidence="6">
    <location>
        <begin position="730"/>
        <end position="789"/>
    </location>
</feature>
<evidence type="ECO:0000256" key="2">
    <source>
        <dbReference type="ARBA" id="ARBA00023043"/>
    </source>
</evidence>
<dbReference type="PRINTS" id="PR01415">
    <property type="entry name" value="ANKYRIN"/>
</dbReference>
<gene>
    <name evidence="7" type="primary">anks1a</name>
</gene>
<dbReference type="PROSITE" id="PS50297">
    <property type="entry name" value="ANK_REP_REGION"/>
    <property type="match status" value="4"/>
</dbReference>
<dbReference type="OMA" id="VIYRQHA"/>
<feature type="repeat" description="ANK" evidence="3">
    <location>
        <begin position="160"/>
        <end position="192"/>
    </location>
</feature>